<comment type="caution">
    <text evidence="2">The sequence shown here is derived from an EMBL/GenBank/DDBJ whole genome shotgun (WGS) entry which is preliminary data.</text>
</comment>
<feature type="region of interest" description="Disordered" evidence="1">
    <location>
        <begin position="175"/>
        <end position="196"/>
    </location>
</feature>
<evidence type="ECO:0000313" key="3">
    <source>
        <dbReference type="Proteomes" id="UP001339911"/>
    </source>
</evidence>
<evidence type="ECO:0008006" key="4">
    <source>
        <dbReference type="Google" id="ProtNLM"/>
    </source>
</evidence>
<proteinExistence type="predicted"/>
<dbReference type="Gene3D" id="3.40.50.12780">
    <property type="entry name" value="N-terminal domain of ligase-like"/>
    <property type="match status" value="1"/>
</dbReference>
<dbReference type="InterPro" id="IPR042099">
    <property type="entry name" value="ANL_N_sf"/>
</dbReference>
<dbReference type="EMBL" id="JAZGQL010000040">
    <property type="protein sequence ID" value="MEE6311997.1"/>
    <property type="molecule type" value="Genomic_DNA"/>
</dbReference>
<keyword evidence="3" id="KW-1185">Reference proteome</keyword>
<feature type="region of interest" description="Disordered" evidence="1">
    <location>
        <begin position="214"/>
        <end position="233"/>
    </location>
</feature>
<feature type="compositionally biased region" description="Low complexity" evidence="1">
    <location>
        <begin position="214"/>
        <end position="224"/>
    </location>
</feature>
<dbReference type="Proteomes" id="UP001339911">
    <property type="component" value="Unassembled WGS sequence"/>
</dbReference>
<accession>A0ABU7SQ60</accession>
<organism evidence="2 3">
    <name type="scientific">Plantactinospora veratri</name>
    <dbReference type="NCBI Taxonomy" id="1436122"/>
    <lineage>
        <taxon>Bacteria</taxon>
        <taxon>Bacillati</taxon>
        <taxon>Actinomycetota</taxon>
        <taxon>Actinomycetes</taxon>
        <taxon>Micromonosporales</taxon>
        <taxon>Micromonosporaceae</taxon>
        <taxon>Plantactinospora</taxon>
    </lineage>
</organism>
<gene>
    <name evidence="2" type="ORF">V1634_34830</name>
</gene>
<reference evidence="2 3" key="1">
    <citation type="submission" date="2024-01" db="EMBL/GenBank/DDBJ databases">
        <title>Genome insights into Plantactinospora veratri sp. nov.</title>
        <authorList>
            <person name="Wang L."/>
        </authorList>
    </citation>
    <scope>NUCLEOTIDE SEQUENCE [LARGE SCALE GENOMIC DNA]</scope>
    <source>
        <strain evidence="2 3">NEAU-FHS4</strain>
    </source>
</reference>
<sequence>MSSSLTAGSTGQLAGAPGTVCDLLWRGTAGPGASVPDGPAGRYEQTARGYGRGFAEQGYPDGSLVLIALRRPAEIVALTLGAWWAGHQVAYAAEPDHRRRDRIALDLGAALQVCDPGDIVDEEHFRHRDVPAVPPENLALPPASWPARCRPSDPALTTWHGFPAVPTGTWSHADLIETASGPDGDTGPDGTVTPPAEAPAEQVLHALLRSLLTGARPAPAPNGGARHRQGALR</sequence>
<evidence type="ECO:0000313" key="2">
    <source>
        <dbReference type="EMBL" id="MEE6311997.1"/>
    </source>
</evidence>
<evidence type="ECO:0000256" key="1">
    <source>
        <dbReference type="SAM" id="MobiDB-lite"/>
    </source>
</evidence>
<name>A0ABU7SQ60_9ACTN</name>
<protein>
    <recommendedName>
        <fullName evidence="4">AMP-dependent synthetase/ligase domain-containing protein</fullName>
    </recommendedName>
</protein>
<feature type="compositionally biased region" description="Low complexity" evidence="1">
    <location>
        <begin position="181"/>
        <end position="195"/>
    </location>
</feature>
<dbReference type="RefSeq" id="WP_331211878.1">
    <property type="nucleotide sequence ID" value="NZ_JAZGQL010000040.1"/>
</dbReference>